<dbReference type="Gene3D" id="3.40.1190.20">
    <property type="match status" value="1"/>
</dbReference>
<protein>
    <submittedName>
        <fullName evidence="5">Sugar kinase, ribokinase</fullName>
    </submittedName>
</protein>
<dbReference type="HOGENOM" id="CLU_065527_0_0_0"/>
<dbReference type="InterPro" id="IPR002173">
    <property type="entry name" value="Carboh/pur_kinase_PfkB_CS"/>
</dbReference>
<dbReference type="GO" id="GO:0005524">
    <property type="term" value="F:ATP binding"/>
    <property type="evidence" value="ECO:0007669"/>
    <property type="project" value="UniProtKB-KW"/>
</dbReference>
<dbReference type="Proteomes" id="UP000006056">
    <property type="component" value="Chromosome"/>
</dbReference>
<evidence type="ECO:0000256" key="1">
    <source>
        <dbReference type="ARBA" id="ARBA00022679"/>
    </source>
</evidence>
<dbReference type="InterPro" id="IPR050306">
    <property type="entry name" value="PfkB_Carbo_kinase"/>
</dbReference>
<keyword evidence="1" id="KW-0808">Transferase</keyword>
<keyword evidence="6" id="KW-1185">Reference proteome</keyword>
<evidence type="ECO:0000256" key="3">
    <source>
        <dbReference type="ARBA" id="ARBA00022777"/>
    </source>
</evidence>
<evidence type="ECO:0000313" key="6">
    <source>
        <dbReference type="Proteomes" id="UP000006056"/>
    </source>
</evidence>
<evidence type="ECO:0000256" key="4">
    <source>
        <dbReference type="ARBA" id="ARBA00022840"/>
    </source>
</evidence>
<keyword evidence="2" id="KW-0547">Nucleotide-binding</keyword>
<dbReference type="OrthoDB" id="7556723at2"/>
<dbReference type="PROSITE" id="PS00584">
    <property type="entry name" value="PFKB_KINASES_2"/>
    <property type="match status" value="1"/>
</dbReference>
<organism evidence="5 6">
    <name type="scientific">Terriglobus roseus (strain DSM 18391 / NRRL B-41598 / KBS 63)</name>
    <dbReference type="NCBI Taxonomy" id="926566"/>
    <lineage>
        <taxon>Bacteria</taxon>
        <taxon>Pseudomonadati</taxon>
        <taxon>Acidobacteriota</taxon>
        <taxon>Terriglobia</taxon>
        <taxon>Terriglobales</taxon>
        <taxon>Acidobacteriaceae</taxon>
        <taxon>Terriglobus</taxon>
    </lineage>
</organism>
<dbReference type="eggNOG" id="COG0524">
    <property type="taxonomic scope" value="Bacteria"/>
</dbReference>
<dbReference type="KEGG" id="trs:Terro_3093"/>
<dbReference type="EMBL" id="CP003379">
    <property type="protein sequence ID" value="AFL89324.1"/>
    <property type="molecule type" value="Genomic_DNA"/>
</dbReference>
<sequence>MAPRTRKSKKIAGIGLIALDLLVPEGQEHPRPSAGGTCGNVLAILATLGWNATPIGRLQRDESSDLIAKDLQAWGVKLPLLNISPTAAAPVIVERLRLDSAGIPFHSFSFACPFCGERLPSYQPVTISSLQEHMPAILTSDVLFVDRASPGAVEVANRFHDAGKIVVFEPSTSKIDHLFYKMLAVSNIVKYSHERFPELEETYWPAVRMLELQTLGRGGLRFRYKQKDSPSSWYHLHAPKRDTVVDTCGAGDWATAGLVELTCQNGLSGLQALTKAKVLEALAFAQKLGSWNCGFAGARGAMYAMSKPELLREIRALAPSQTLTMPTMDMPRAHLDGTRACRICNENEASVRRRG</sequence>
<dbReference type="SUPFAM" id="SSF53613">
    <property type="entry name" value="Ribokinase-like"/>
    <property type="match status" value="1"/>
</dbReference>
<keyword evidence="4" id="KW-0067">ATP-binding</keyword>
<dbReference type="PANTHER" id="PTHR43085:SF1">
    <property type="entry name" value="PSEUDOURIDINE KINASE-RELATED"/>
    <property type="match status" value="1"/>
</dbReference>
<evidence type="ECO:0000256" key="2">
    <source>
        <dbReference type="ARBA" id="ARBA00022741"/>
    </source>
</evidence>
<dbReference type="AlphaFoldDB" id="I3ZJA6"/>
<dbReference type="STRING" id="926566.Terro_3093"/>
<keyword evidence="3 5" id="KW-0418">Kinase</keyword>
<dbReference type="RefSeq" id="WP_014786588.1">
    <property type="nucleotide sequence ID" value="NC_018014.1"/>
</dbReference>
<name>I3ZJA6_TERRK</name>
<gene>
    <name evidence="5" type="ordered locus">Terro_3093</name>
</gene>
<accession>I3ZJA6</accession>
<dbReference type="GO" id="GO:0016301">
    <property type="term" value="F:kinase activity"/>
    <property type="evidence" value="ECO:0007669"/>
    <property type="project" value="UniProtKB-KW"/>
</dbReference>
<reference evidence="5 6" key="1">
    <citation type="submission" date="2012-06" db="EMBL/GenBank/DDBJ databases">
        <title>Complete genome of Terriglobus roseus DSM 18391.</title>
        <authorList>
            <consortium name="US DOE Joint Genome Institute (JGI-PGF)"/>
            <person name="Lucas S."/>
            <person name="Copeland A."/>
            <person name="Lapidus A."/>
            <person name="Glavina del Rio T."/>
            <person name="Dalin E."/>
            <person name="Tice H."/>
            <person name="Bruce D."/>
            <person name="Goodwin L."/>
            <person name="Pitluck S."/>
            <person name="Peters L."/>
            <person name="Mikhailova N."/>
            <person name="Munk A.C.C."/>
            <person name="Kyrpides N."/>
            <person name="Mavromatis K."/>
            <person name="Ivanova N."/>
            <person name="Brettin T."/>
            <person name="Detter J.C."/>
            <person name="Han C."/>
            <person name="Larimer F."/>
            <person name="Land M."/>
            <person name="Hauser L."/>
            <person name="Markowitz V."/>
            <person name="Cheng J.-F."/>
            <person name="Hugenholtz P."/>
            <person name="Woyke T."/>
            <person name="Wu D."/>
            <person name="Brambilla E."/>
            <person name="Klenk H.-P."/>
            <person name="Eisen J.A."/>
        </authorList>
    </citation>
    <scope>NUCLEOTIDE SEQUENCE [LARGE SCALE GENOMIC DNA]</scope>
    <source>
        <strain evidence="6">DSM 18391 / NRRL B-41598 / KBS 63</strain>
    </source>
</reference>
<dbReference type="InterPro" id="IPR029056">
    <property type="entry name" value="Ribokinase-like"/>
</dbReference>
<proteinExistence type="predicted"/>
<evidence type="ECO:0000313" key="5">
    <source>
        <dbReference type="EMBL" id="AFL89324.1"/>
    </source>
</evidence>
<dbReference type="PANTHER" id="PTHR43085">
    <property type="entry name" value="HEXOKINASE FAMILY MEMBER"/>
    <property type="match status" value="1"/>
</dbReference>